<dbReference type="InterPro" id="IPR029063">
    <property type="entry name" value="SAM-dependent_MTases_sf"/>
</dbReference>
<protein>
    <submittedName>
        <fullName evidence="1">Uncharacterized protein</fullName>
    </submittedName>
</protein>
<accession>A0A0F8VYN0</accession>
<gene>
    <name evidence="1" type="ORF">LCGC14_3134770</name>
</gene>
<organism evidence="1">
    <name type="scientific">marine sediment metagenome</name>
    <dbReference type="NCBI Taxonomy" id="412755"/>
    <lineage>
        <taxon>unclassified sequences</taxon>
        <taxon>metagenomes</taxon>
        <taxon>ecological metagenomes</taxon>
    </lineage>
</organism>
<dbReference type="Gene3D" id="3.40.50.150">
    <property type="entry name" value="Vaccinia Virus protein VP39"/>
    <property type="match status" value="1"/>
</dbReference>
<reference evidence="1" key="1">
    <citation type="journal article" date="2015" name="Nature">
        <title>Complex archaea that bridge the gap between prokaryotes and eukaryotes.</title>
        <authorList>
            <person name="Spang A."/>
            <person name="Saw J.H."/>
            <person name="Jorgensen S.L."/>
            <person name="Zaremba-Niedzwiedzka K."/>
            <person name="Martijn J."/>
            <person name="Lind A.E."/>
            <person name="van Eijk R."/>
            <person name="Schleper C."/>
            <person name="Guy L."/>
            <person name="Ettema T.J."/>
        </authorList>
    </citation>
    <scope>NUCLEOTIDE SEQUENCE</scope>
</reference>
<dbReference type="EMBL" id="LAZR01068527">
    <property type="protein sequence ID" value="KKK49468.1"/>
    <property type="molecule type" value="Genomic_DNA"/>
</dbReference>
<proteinExistence type="predicted"/>
<dbReference type="AlphaFoldDB" id="A0A0F8VYN0"/>
<comment type="caution">
    <text evidence="1">The sequence shown here is derived from an EMBL/GenBank/DDBJ whole genome shotgun (WGS) entry which is preliminary data.</text>
</comment>
<name>A0A0F8VYN0_9ZZZZ</name>
<evidence type="ECO:0000313" key="1">
    <source>
        <dbReference type="EMBL" id="KKK49468.1"/>
    </source>
</evidence>
<feature type="non-terminal residue" evidence="1">
    <location>
        <position position="162"/>
    </location>
</feature>
<sequence length="162" mass="18211">MSLKWLNEVNGADKIEIKYAIKVKEEFKQDLVGVVMGSAYGGSVEAMGKLWKGVGTVYGCDTFEDLHPGHLHPTPGSFETICMDHWYNHKDFGRELLAYEHQRSVLDSEGLDNVILLKGEVGSKTTKDMDKVHYCFLDMDIPVSMNNGYQAVKDKMVKGSYL</sequence>